<sequence>AQRHLLVVARKDGLDRLTDVRAEHLPLLRKMHDVGVKWATKLISDEPSLVFRLGYHS</sequence>
<feature type="non-terminal residue" evidence="1">
    <location>
        <position position="1"/>
    </location>
</feature>
<dbReference type="AlphaFoldDB" id="A0AA41RUI4"/>
<gene>
    <name evidence="1" type="ORF">MKW94_008443</name>
</gene>
<dbReference type="GO" id="GO:0030983">
    <property type="term" value="F:mismatched DNA binding"/>
    <property type="evidence" value="ECO:0007669"/>
    <property type="project" value="TreeGrafter"/>
</dbReference>
<name>A0AA41RUI4_PAPNU</name>
<dbReference type="Proteomes" id="UP001177140">
    <property type="component" value="Unassembled WGS sequence"/>
</dbReference>
<dbReference type="SUPFAM" id="SSF54197">
    <property type="entry name" value="HIT-like"/>
    <property type="match status" value="1"/>
</dbReference>
<evidence type="ECO:0000313" key="2">
    <source>
        <dbReference type="Proteomes" id="UP001177140"/>
    </source>
</evidence>
<dbReference type="Gene3D" id="3.30.428.10">
    <property type="entry name" value="HIT-like"/>
    <property type="match status" value="1"/>
</dbReference>
<dbReference type="GO" id="GO:0033699">
    <property type="term" value="F:DNA 5'-adenosine monophosphate hydrolase activity"/>
    <property type="evidence" value="ECO:0007669"/>
    <property type="project" value="TreeGrafter"/>
</dbReference>
<dbReference type="InterPro" id="IPR036265">
    <property type="entry name" value="HIT-like_sf"/>
</dbReference>
<dbReference type="GO" id="GO:1990165">
    <property type="term" value="F:single-strand break-containing DNA binding"/>
    <property type="evidence" value="ECO:0007669"/>
    <property type="project" value="TreeGrafter"/>
</dbReference>
<dbReference type="PANTHER" id="PTHR12486:SF4">
    <property type="entry name" value="APRATAXIN"/>
    <property type="match status" value="1"/>
</dbReference>
<comment type="caution">
    <text evidence="1">The sequence shown here is derived from an EMBL/GenBank/DDBJ whole genome shotgun (WGS) entry which is preliminary data.</text>
</comment>
<dbReference type="PANTHER" id="PTHR12486">
    <property type="entry name" value="APRATAXIN-RELATED"/>
    <property type="match status" value="1"/>
</dbReference>
<dbReference type="GO" id="GO:0005634">
    <property type="term" value="C:nucleus"/>
    <property type="evidence" value="ECO:0007669"/>
    <property type="project" value="TreeGrafter"/>
</dbReference>
<dbReference type="GO" id="GO:0000012">
    <property type="term" value="P:single strand break repair"/>
    <property type="evidence" value="ECO:0007669"/>
    <property type="project" value="TreeGrafter"/>
</dbReference>
<dbReference type="Pfam" id="PF11969">
    <property type="entry name" value="DcpS_C"/>
    <property type="match status" value="1"/>
</dbReference>
<keyword evidence="2" id="KW-1185">Reference proteome</keyword>
<feature type="non-terminal residue" evidence="1">
    <location>
        <position position="57"/>
    </location>
</feature>
<evidence type="ECO:0000313" key="1">
    <source>
        <dbReference type="EMBL" id="MCL7023771.1"/>
    </source>
</evidence>
<proteinExistence type="predicted"/>
<reference evidence="1" key="1">
    <citation type="submission" date="2022-03" db="EMBL/GenBank/DDBJ databases">
        <title>A functionally conserved STORR gene fusion in Papaver species that diverged 16.8 million years ago.</title>
        <authorList>
            <person name="Catania T."/>
        </authorList>
    </citation>
    <scope>NUCLEOTIDE SEQUENCE</scope>
    <source>
        <strain evidence="1">S-191538</strain>
    </source>
</reference>
<dbReference type="GO" id="GO:0003697">
    <property type="term" value="F:single-stranded DNA binding"/>
    <property type="evidence" value="ECO:0007669"/>
    <property type="project" value="TreeGrafter"/>
</dbReference>
<accession>A0AA41RUI4</accession>
<dbReference type="EMBL" id="JAJJMA010026183">
    <property type="protein sequence ID" value="MCL7023771.1"/>
    <property type="molecule type" value="Genomic_DNA"/>
</dbReference>
<organism evidence="1 2">
    <name type="scientific">Papaver nudicaule</name>
    <name type="common">Iceland poppy</name>
    <dbReference type="NCBI Taxonomy" id="74823"/>
    <lineage>
        <taxon>Eukaryota</taxon>
        <taxon>Viridiplantae</taxon>
        <taxon>Streptophyta</taxon>
        <taxon>Embryophyta</taxon>
        <taxon>Tracheophyta</taxon>
        <taxon>Spermatophyta</taxon>
        <taxon>Magnoliopsida</taxon>
        <taxon>Ranunculales</taxon>
        <taxon>Papaveraceae</taxon>
        <taxon>Papaveroideae</taxon>
        <taxon>Papaver</taxon>
    </lineage>
</organism>
<protein>
    <submittedName>
        <fullName evidence="1">Uncharacterized protein</fullName>
    </submittedName>
</protein>
<dbReference type="GO" id="GO:0003725">
    <property type="term" value="F:double-stranded RNA binding"/>
    <property type="evidence" value="ECO:0007669"/>
    <property type="project" value="TreeGrafter"/>
</dbReference>